<dbReference type="GO" id="GO:0004096">
    <property type="term" value="F:catalase activity"/>
    <property type="evidence" value="ECO:0007669"/>
    <property type="project" value="UniProtKB-UniRule"/>
</dbReference>
<evidence type="ECO:0000256" key="12">
    <source>
        <dbReference type="RuleBase" id="RU000498"/>
    </source>
</evidence>
<reference evidence="16 17" key="1">
    <citation type="submission" date="2018-02" db="EMBL/GenBank/DDBJ databases">
        <title>The genomes of Aspergillus section Nigri reveals drivers in fungal speciation.</title>
        <authorList>
            <consortium name="DOE Joint Genome Institute"/>
            <person name="Vesth T.C."/>
            <person name="Nybo J."/>
            <person name="Theobald S."/>
            <person name="Brandl J."/>
            <person name="Frisvad J.C."/>
            <person name="Nielsen K.F."/>
            <person name="Lyhne E.K."/>
            <person name="Kogle M.E."/>
            <person name="Kuo A."/>
            <person name="Riley R."/>
            <person name="Clum A."/>
            <person name="Nolan M."/>
            <person name="Lipzen A."/>
            <person name="Salamov A."/>
            <person name="Henrissat B."/>
            <person name="Wiebenga A."/>
            <person name="De vries R.P."/>
            <person name="Grigoriev I.V."/>
            <person name="Mortensen U.H."/>
            <person name="Andersen M.R."/>
            <person name="Baker S.E."/>
        </authorList>
    </citation>
    <scope>NUCLEOTIDE SEQUENCE [LARGE SCALE GENOMIC DNA]</scope>
    <source>
        <strain evidence="16 17">CBS 121593</strain>
    </source>
</reference>
<evidence type="ECO:0000256" key="6">
    <source>
        <dbReference type="ARBA" id="ARBA00022723"/>
    </source>
</evidence>
<keyword evidence="8 10" id="KW-0408">Iron</keyword>
<feature type="binding site" description="axial binding residue" evidence="11">
    <location>
        <position position="392"/>
    </location>
    <ligand>
        <name>heme</name>
        <dbReference type="ChEBI" id="CHEBI:30413"/>
    </ligand>
    <ligandPart>
        <name>Fe</name>
        <dbReference type="ChEBI" id="CHEBI:18248"/>
    </ligandPart>
</feature>
<protein>
    <recommendedName>
        <fullName evidence="3 10">Catalase</fullName>
        <ecNumber evidence="3 10">1.11.1.6</ecNumber>
    </recommendedName>
</protein>
<dbReference type="InterPro" id="IPR020835">
    <property type="entry name" value="Catalase_sf"/>
</dbReference>
<dbReference type="SMART" id="SM01060">
    <property type="entry name" value="Catalase"/>
    <property type="match status" value="1"/>
</dbReference>
<evidence type="ECO:0000256" key="8">
    <source>
        <dbReference type="ARBA" id="ARBA00023004"/>
    </source>
</evidence>
<dbReference type="Gene3D" id="3.40.50.880">
    <property type="match status" value="1"/>
</dbReference>
<evidence type="ECO:0000313" key="17">
    <source>
        <dbReference type="Proteomes" id="UP000249402"/>
    </source>
</evidence>
<dbReference type="GO" id="GO:0005829">
    <property type="term" value="C:cytosol"/>
    <property type="evidence" value="ECO:0007669"/>
    <property type="project" value="TreeGrafter"/>
</dbReference>
<dbReference type="InterPro" id="IPR043156">
    <property type="entry name" value="Catalase_clade2_helical"/>
</dbReference>
<keyword evidence="4 10" id="KW-0575">Peroxidase</keyword>
<dbReference type="PROSITE" id="PS51402">
    <property type="entry name" value="CATALASE_3"/>
    <property type="match status" value="1"/>
</dbReference>
<dbReference type="PANTHER" id="PTHR42821">
    <property type="entry name" value="CATALASE"/>
    <property type="match status" value="1"/>
</dbReference>
<evidence type="ECO:0000313" key="16">
    <source>
        <dbReference type="EMBL" id="RAL06203.1"/>
    </source>
</evidence>
<evidence type="ECO:0000256" key="10">
    <source>
        <dbReference type="PIRNR" id="PIRNR038927"/>
    </source>
</evidence>
<evidence type="ECO:0000256" key="3">
    <source>
        <dbReference type="ARBA" id="ARBA00012314"/>
    </source>
</evidence>
<evidence type="ECO:0000259" key="15">
    <source>
        <dbReference type="SMART" id="SM01060"/>
    </source>
</evidence>
<keyword evidence="17" id="KW-1185">Reference proteome</keyword>
<comment type="similarity">
    <text evidence="2 10 12">Belongs to the catalase family.</text>
</comment>
<keyword evidence="9 10" id="KW-0376">Hydrogen peroxide</keyword>
<dbReference type="InterPro" id="IPR024708">
    <property type="entry name" value="Catalase_AS"/>
</dbReference>
<dbReference type="PROSITE" id="PS00437">
    <property type="entry name" value="CATALASE_1"/>
    <property type="match status" value="1"/>
</dbReference>
<dbReference type="EC" id="1.11.1.6" evidence="3 10"/>
<dbReference type="InterPro" id="IPR041399">
    <property type="entry name" value="Catalase_large_C"/>
</dbReference>
<comment type="catalytic activity">
    <reaction evidence="10 12">
        <text>2 H2O2 = O2 + 2 H2O</text>
        <dbReference type="Rhea" id="RHEA:20309"/>
        <dbReference type="ChEBI" id="CHEBI:15377"/>
        <dbReference type="ChEBI" id="CHEBI:15379"/>
        <dbReference type="ChEBI" id="CHEBI:16240"/>
        <dbReference type="EC" id="1.11.1.6"/>
    </reaction>
</comment>
<dbReference type="InterPro" id="IPR010582">
    <property type="entry name" value="Catalase_immune_responsive"/>
</dbReference>
<dbReference type="Pfam" id="PF06628">
    <property type="entry name" value="Catalase-rel"/>
    <property type="match status" value="1"/>
</dbReference>
<keyword evidence="6 10" id="KW-0479">Metal-binding</keyword>
<dbReference type="EMBL" id="KZ824419">
    <property type="protein sequence ID" value="RAL06203.1"/>
    <property type="molecule type" value="Genomic_DNA"/>
</dbReference>
<feature type="chain" id="PRO_5017263252" description="Catalase" evidence="14">
    <location>
        <begin position="17"/>
        <end position="733"/>
    </location>
</feature>
<dbReference type="Gene3D" id="1.20.1370.20">
    <property type="match status" value="1"/>
</dbReference>
<dbReference type="FunFam" id="2.40.180.10:FF:000003">
    <property type="entry name" value="Catalase"/>
    <property type="match status" value="1"/>
</dbReference>
<evidence type="ECO:0000256" key="14">
    <source>
        <dbReference type="SAM" id="SignalP"/>
    </source>
</evidence>
<keyword evidence="7 10" id="KW-0560">Oxidoreductase</keyword>
<evidence type="ECO:0000256" key="11">
    <source>
        <dbReference type="PIRSR" id="PIRSR038927-2"/>
    </source>
</evidence>
<dbReference type="InterPro" id="IPR002226">
    <property type="entry name" value="Catalase_haem_BS"/>
</dbReference>
<evidence type="ECO:0000256" key="5">
    <source>
        <dbReference type="ARBA" id="ARBA00022617"/>
    </source>
</evidence>
<evidence type="ECO:0000256" key="13">
    <source>
        <dbReference type="RuleBase" id="RU004142"/>
    </source>
</evidence>
<dbReference type="PIRSF" id="PIRSF038927">
    <property type="entry name" value="Catalase_clade2"/>
    <property type="match status" value="1"/>
</dbReference>
<evidence type="ECO:0000256" key="2">
    <source>
        <dbReference type="ARBA" id="ARBA00005329"/>
    </source>
</evidence>
<dbReference type="InterPro" id="IPR029062">
    <property type="entry name" value="Class_I_gatase-like"/>
</dbReference>
<dbReference type="Proteomes" id="UP000249402">
    <property type="component" value="Unassembled WGS sequence"/>
</dbReference>
<evidence type="ECO:0000256" key="4">
    <source>
        <dbReference type="ARBA" id="ARBA00022559"/>
    </source>
</evidence>
<dbReference type="InterPro" id="IPR011614">
    <property type="entry name" value="Catalase_core"/>
</dbReference>
<name>A0A395HFH1_9EURO</name>
<dbReference type="PRINTS" id="PR00067">
    <property type="entry name" value="CATALASE"/>
</dbReference>
<feature type="signal peptide" evidence="14">
    <location>
        <begin position="1"/>
        <end position="16"/>
    </location>
</feature>
<dbReference type="PANTHER" id="PTHR42821:SF3">
    <property type="entry name" value="CATALASE B"/>
    <property type="match status" value="1"/>
</dbReference>
<comment type="cofactor">
    <cofactor evidence="1 10 11">
        <name>heme</name>
        <dbReference type="ChEBI" id="CHEBI:30413"/>
    </cofactor>
</comment>
<dbReference type="GO" id="GO:0042744">
    <property type="term" value="P:hydrogen peroxide catabolic process"/>
    <property type="evidence" value="ECO:0007669"/>
    <property type="project" value="UniProtKB-UniRule"/>
</dbReference>
<evidence type="ECO:0000256" key="1">
    <source>
        <dbReference type="ARBA" id="ARBA00001971"/>
    </source>
</evidence>
<comment type="function">
    <text evidence="13">Catalyzes the degradation of hydrogen peroxide (H(2)O(2)) generated by peroxisomal oxidases to water and oxygen, thereby protecting cells from the toxic effects of hydrogen peroxide.</text>
</comment>
<feature type="domain" description="Catalase core" evidence="15">
    <location>
        <begin position="59"/>
        <end position="446"/>
    </location>
</feature>
<evidence type="ECO:0000256" key="7">
    <source>
        <dbReference type="ARBA" id="ARBA00023002"/>
    </source>
</evidence>
<dbReference type="Pfam" id="PF18011">
    <property type="entry name" value="Catalase_C"/>
    <property type="match status" value="1"/>
</dbReference>
<dbReference type="GeneID" id="37228993"/>
<organism evidence="16 17">
    <name type="scientific">Aspergillus ibericus CBS 121593</name>
    <dbReference type="NCBI Taxonomy" id="1448316"/>
    <lineage>
        <taxon>Eukaryota</taxon>
        <taxon>Fungi</taxon>
        <taxon>Dikarya</taxon>
        <taxon>Ascomycota</taxon>
        <taxon>Pezizomycotina</taxon>
        <taxon>Eurotiomycetes</taxon>
        <taxon>Eurotiomycetidae</taxon>
        <taxon>Eurotiales</taxon>
        <taxon>Aspergillaceae</taxon>
        <taxon>Aspergillus</taxon>
        <taxon>Aspergillus subgen. Circumdati</taxon>
    </lineage>
</organism>
<proteinExistence type="inferred from homology"/>
<dbReference type="FunFam" id="1.20.1370.20:FF:000001">
    <property type="entry name" value="Catalase HPII"/>
    <property type="match status" value="1"/>
</dbReference>
<accession>A0A395HFH1</accession>
<dbReference type="Gene3D" id="2.40.180.10">
    <property type="entry name" value="Catalase core domain"/>
    <property type="match status" value="1"/>
</dbReference>
<keyword evidence="14" id="KW-0732">Signal</keyword>
<dbReference type="InterPro" id="IPR018028">
    <property type="entry name" value="Catalase"/>
</dbReference>
<sequence length="733" mass="80801">MRQFWLLPAVAGLAQAQCPYLSGEMSFTQEADNPTDTFHVVEQAIDNTLYVNDTDTYMTTDFGTPISDQTSLKAGARGPTLLEDFIFRQKLLRFDHERIPERVVHARGAGAYGTFKSYGDWSNVTAADFLSASDKETPMFCRFSTVVGFRGSVDTARDVHGHACRFYTDEGNYDIVGINMAPFFIQDAIQFPDLVHAIKPMPNNEIPQAATAHTSAWDFFSQQSTALHSALWLMSGNGIPRSFRHMNGYGVHSFRFVTANGTSKVVRYRWKSLQGVASLVWDEAQAAAGKNSDFHRQDLYNSIANGRYPKYELGAQIMDEADMLRFGFDLLDPTKLVPEEIVPYTPLGVMELNANPTNYFAEVEQAGFQPGHVVPGIDFTDDPLLQGRLFSYLDTQINRHGGPNFEQMPVNRPRKPVHNNNRDGFGQQQIPTNNWAYTPNSMSQGYPQQANQTHGHGFFTAPFRTATGHLVREVSPTFDDHWSQPAMFWNSLVPAEQQFVVNAIVFENSKVSSPHVRQNVVTQLNKINNNLAVRVARGLGLDAPTPDPTYYTTNKTSNVGTFGTPLLSVEGLQVGFLASNAHPASIQQGQALAAQFAAAGIDLNIITEAYADGVNATYSISDAIAFDALIIADGVQNIFATPSWSHQNTTSSSSSLSALYPPGRPFQILIDSFRYGKPIAAVGSGRQALTNAGISLTRPGVYTGSNETSAQIAKDVIEGLYTFRFLDRFVLDE</sequence>
<dbReference type="GO" id="GO:0020037">
    <property type="term" value="F:heme binding"/>
    <property type="evidence" value="ECO:0007669"/>
    <property type="project" value="UniProtKB-UniRule"/>
</dbReference>
<dbReference type="PROSITE" id="PS00438">
    <property type="entry name" value="CATALASE_2"/>
    <property type="match status" value="1"/>
</dbReference>
<dbReference type="InterPro" id="IPR024712">
    <property type="entry name" value="Catalase_clade2"/>
</dbReference>
<dbReference type="GO" id="GO:0046872">
    <property type="term" value="F:metal ion binding"/>
    <property type="evidence" value="ECO:0007669"/>
    <property type="project" value="UniProtKB-KW"/>
</dbReference>
<dbReference type="AlphaFoldDB" id="A0A395HFH1"/>
<dbReference type="RefSeq" id="XP_025580530.1">
    <property type="nucleotide sequence ID" value="XM_025724128.1"/>
</dbReference>
<dbReference type="Pfam" id="PF00199">
    <property type="entry name" value="Catalase"/>
    <property type="match status" value="1"/>
</dbReference>
<evidence type="ECO:0000256" key="9">
    <source>
        <dbReference type="ARBA" id="ARBA00023324"/>
    </source>
</evidence>
<keyword evidence="5 10" id="KW-0349">Heme</keyword>
<dbReference type="VEuPathDB" id="FungiDB:BO80DRAFT_498345"/>
<dbReference type="SUPFAM" id="SSF56634">
    <property type="entry name" value="Heme-dependent catalase-like"/>
    <property type="match status" value="1"/>
</dbReference>
<dbReference type="STRING" id="1448316.A0A395HFH1"/>
<gene>
    <name evidence="16" type="ORF">BO80DRAFT_498345</name>
</gene>
<dbReference type="OrthoDB" id="6880011at2759"/>
<dbReference type="GO" id="GO:0070301">
    <property type="term" value="P:cellular response to hydrogen peroxide"/>
    <property type="evidence" value="ECO:0007669"/>
    <property type="project" value="UniProtKB-ARBA"/>
</dbReference>
<dbReference type="CDD" id="cd03132">
    <property type="entry name" value="GATase1_catalase"/>
    <property type="match status" value="1"/>
</dbReference>
<comment type="function">
    <text evidence="10">Occurs in almost all aerobically respiring organisms and serves to protect cells from the toxic effects of hydrogen peroxide.</text>
</comment>